<organism evidence="2 3">
    <name type="scientific">Hyaloscypha bicolor E</name>
    <dbReference type="NCBI Taxonomy" id="1095630"/>
    <lineage>
        <taxon>Eukaryota</taxon>
        <taxon>Fungi</taxon>
        <taxon>Dikarya</taxon>
        <taxon>Ascomycota</taxon>
        <taxon>Pezizomycotina</taxon>
        <taxon>Leotiomycetes</taxon>
        <taxon>Helotiales</taxon>
        <taxon>Hyaloscyphaceae</taxon>
        <taxon>Hyaloscypha</taxon>
        <taxon>Hyaloscypha bicolor</taxon>
    </lineage>
</organism>
<gene>
    <name evidence="2" type="ORF">K444DRAFT_591757</name>
</gene>
<dbReference type="STRING" id="1095630.A0A2J6T662"/>
<evidence type="ECO:0000313" key="3">
    <source>
        <dbReference type="Proteomes" id="UP000235371"/>
    </source>
</evidence>
<feature type="domain" description="Heterokaryon incompatibility" evidence="1">
    <location>
        <begin position="111"/>
        <end position="260"/>
    </location>
</feature>
<dbReference type="Pfam" id="PF26639">
    <property type="entry name" value="Het-6_barrel"/>
    <property type="match status" value="1"/>
</dbReference>
<keyword evidence="3" id="KW-1185">Reference proteome</keyword>
<accession>A0A2J6T662</accession>
<dbReference type="PANTHER" id="PTHR24148">
    <property type="entry name" value="ANKYRIN REPEAT DOMAIN-CONTAINING PROTEIN 39 HOMOLOG-RELATED"/>
    <property type="match status" value="1"/>
</dbReference>
<evidence type="ECO:0000313" key="2">
    <source>
        <dbReference type="EMBL" id="PMD58443.1"/>
    </source>
</evidence>
<dbReference type="Proteomes" id="UP000235371">
    <property type="component" value="Unassembled WGS sequence"/>
</dbReference>
<reference evidence="2 3" key="1">
    <citation type="submission" date="2016-04" db="EMBL/GenBank/DDBJ databases">
        <title>A degradative enzymes factory behind the ericoid mycorrhizal symbiosis.</title>
        <authorList>
            <consortium name="DOE Joint Genome Institute"/>
            <person name="Martino E."/>
            <person name="Morin E."/>
            <person name="Grelet G."/>
            <person name="Kuo A."/>
            <person name="Kohler A."/>
            <person name="Daghino S."/>
            <person name="Barry K."/>
            <person name="Choi C."/>
            <person name="Cichocki N."/>
            <person name="Clum A."/>
            <person name="Copeland A."/>
            <person name="Hainaut M."/>
            <person name="Haridas S."/>
            <person name="Labutti K."/>
            <person name="Lindquist E."/>
            <person name="Lipzen A."/>
            <person name="Khouja H.-R."/>
            <person name="Murat C."/>
            <person name="Ohm R."/>
            <person name="Olson A."/>
            <person name="Spatafora J."/>
            <person name="Veneault-Fourrey C."/>
            <person name="Henrissat B."/>
            <person name="Grigoriev I."/>
            <person name="Martin F."/>
            <person name="Perotto S."/>
        </authorList>
    </citation>
    <scope>NUCLEOTIDE SEQUENCE [LARGE SCALE GENOMIC DNA]</scope>
    <source>
        <strain evidence="2 3">E</strain>
    </source>
</reference>
<dbReference type="RefSeq" id="XP_024735347.1">
    <property type="nucleotide sequence ID" value="XM_024878207.1"/>
</dbReference>
<name>A0A2J6T662_9HELO</name>
<evidence type="ECO:0000259" key="1">
    <source>
        <dbReference type="Pfam" id="PF06985"/>
    </source>
</evidence>
<dbReference type="Pfam" id="PF06985">
    <property type="entry name" value="HET"/>
    <property type="match status" value="1"/>
</dbReference>
<dbReference type="EMBL" id="KZ613822">
    <property type="protein sequence ID" value="PMD58443.1"/>
    <property type="molecule type" value="Genomic_DNA"/>
</dbReference>
<protein>
    <submittedName>
        <fullName evidence="2">HET-domain-containing protein</fullName>
    </submittedName>
</protein>
<dbReference type="OrthoDB" id="4850726at2759"/>
<sequence length="712" mass="80572">MSPVTTRLRSSSDLYSPLEEAIDEIRLIAIEASRPDGPVQCRLHRVSLKDTREEYSRFIKSAGEAGKSARQIVVHWAQSCGAEYKNQPNSVDQSTASKPSPTSCRFNWGDFAALSYVWGNELDRRNILVNGIVLSVTANLEVALRALAANNEFQGYYKIWIDAICINQIDEVERASQVSKMREIYNGSWTVISWLGKMDRRGDMGKAFRFLRNMASLTLEEQDLARVMTQRPGFIEDSSFFALHEMMTRPYWSRLWVIQEVIMGASSTVLRCGVDWLDWNTFCAGIAVLYNGNNWNLKDVMLFQESEKRGLHRDCAWHTLSLHLVHQDLRPLSRYEDQGGERLGFRRLLEIASSTACRDVCDKVFALIGMMEPGIANEVVRNYGLGSPRLFAAVTKAFILHYNSLEPLRQGNPWGEWEAPTWAADWTWQGRIRWSRPESDFAGPLCNSLDPNPKPDAIYNAHGGMPARYSIVGNDTILQCDGFVLDEVAGLGAPEKGYFAWAEGRLIQCLTWRSSYGDEEATASALYKALLGGRILKGRRAKDRHSSILSLPSTFAGAGPQFKRRGWNWLADQQGYYFKWEKWRYANDGLMLGTRTLGSYFTDVIPEGAEEVTYMEVYSTVCRMVMERRFMLTTKGHFGWAPDNAYDYREVNQARVGDLIAIIYGCSTPLVIRPCGGQFQIVGEAYVEGFMDGEAVGHLHSSDFQIKTFSFC</sequence>
<proteinExistence type="predicted"/>
<dbReference type="InterPro" id="IPR052895">
    <property type="entry name" value="HetReg/Transcr_Mod"/>
</dbReference>
<dbReference type="GeneID" id="36586284"/>
<dbReference type="AlphaFoldDB" id="A0A2J6T662"/>
<dbReference type="InterPro" id="IPR010730">
    <property type="entry name" value="HET"/>
</dbReference>
<dbReference type="InParanoid" id="A0A2J6T662"/>
<dbReference type="PANTHER" id="PTHR24148:SF73">
    <property type="entry name" value="HET DOMAIN PROTEIN (AFU_ORTHOLOGUE AFUA_8G01020)"/>
    <property type="match status" value="1"/>
</dbReference>